<dbReference type="OrthoDB" id="408954at2759"/>
<dbReference type="Pfam" id="PF04116">
    <property type="entry name" value="FA_hydroxylase"/>
    <property type="match status" value="1"/>
</dbReference>
<accession>A0A0J7AXN8</accession>
<dbReference type="GO" id="GO:0016020">
    <property type="term" value="C:membrane"/>
    <property type="evidence" value="ECO:0007669"/>
    <property type="project" value="UniProtKB-SubCell"/>
</dbReference>
<dbReference type="InterPro" id="IPR050307">
    <property type="entry name" value="Sterol_Desaturase_Related"/>
</dbReference>
<evidence type="ECO:0000256" key="1">
    <source>
        <dbReference type="ARBA" id="ARBA00004370"/>
    </source>
</evidence>
<dbReference type="Proteomes" id="UP000054565">
    <property type="component" value="Unassembled WGS sequence"/>
</dbReference>
<gene>
    <name evidence="6" type="ORF">CIRG_09990</name>
</gene>
<protein>
    <recommendedName>
        <fullName evidence="5">Fatty acid hydroxylase domain-containing protein</fullName>
    </recommendedName>
</protein>
<feature type="domain" description="Fatty acid hydroxylase" evidence="5">
    <location>
        <begin position="155"/>
        <end position="278"/>
    </location>
</feature>
<sequence>MGTFPVTRSIRGSIVRTSMQETFSFDIMASPMERLITSLTKGASVETIWTNITGSFSPAGIEFFGTLSVQLVTFWLPSLFFLSLDIWAPSFSNRHKLQPIPKQPTSKEIKSCVLLVLRNQIINSILHIILIFISPQRPYRIEPSLPSLPEIARDFIICLLIREALFYYSHRLLHHRIFYARIHKLHHRFTAPVALAAQYAHPIEHIVANVLPITLPPALLKSHILTFWTFLAYELSNTALVHSGYDFFSGIAKMHDLHHEKFNLNYGSIGLLDWFHGTDKLHKRTE</sequence>
<evidence type="ECO:0000313" key="7">
    <source>
        <dbReference type="Proteomes" id="UP000054565"/>
    </source>
</evidence>
<evidence type="ECO:0000313" key="6">
    <source>
        <dbReference type="EMBL" id="KMP02167.1"/>
    </source>
</evidence>
<evidence type="ECO:0000256" key="4">
    <source>
        <dbReference type="ARBA" id="ARBA00023136"/>
    </source>
</evidence>
<keyword evidence="4" id="KW-0472">Membrane</keyword>
<name>A0A0J7AXN8_COCIT</name>
<proteinExistence type="predicted"/>
<dbReference type="STRING" id="404692.A0A0J7AXN8"/>
<reference evidence="7" key="1">
    <citation type="journal article" date="2010" name="Genome Res.">
        <title>Population genomic sequencing of Coccidioides fungi reveals recent hybridization and transposon control.</title>
        <authorList>
            <person name="Neafsey D.E."/>
            <person name="Barker B.M."/>
            <person name="Sharpton T.J."/>
            <person name="Stajich J.E."/>
            <person name="Park D.J."/>
            <person name="Whiston E."/>
            <person name="Hung C.-Y."/>
            <person name="McMahan C."/>
            <person name="White J."/>
            <person name="Sykes S."/>
            <person name="Heiman D."/>
            <person name="Young S."/>
            <person name="Zeng Q."/>
            <person name="Abouelleil A."/>
            <person name="Aftuck L."/>
            <person name="Bessette D."/>
            <person name="Brown A."/>
            <person name="FitzGerald M."/>
            <person name="Lui A."/>
            <person name="Macdonald J.P."/>
            <person name="Priest M."/>
            <person name="Orbach M.J."/>
            <person name="Galgiani J.N."/>
            <person name="Kirkland T.N."/>
            <person name="Cole G.T."/>
            <person name="Birren B.W."/>
            <person name="Henn M.R."/>
            <person name="Taylor J.W."/>
            <person name="Rounsley S.D."/>
        </authorList>
    </citation>
    <scope>NUCLEOTIDE SEQUENCE [LARGE SCALE GENOMIC DNA]</scope>
    <source>
        <strain evidence="7">RMSCC 2394</strain>
    </source>
</reference>
<evidence type="ECO:0000256" key="2">
    <source>
        <dbReference type="ARBA" id="ARBA00022692"/>
    </source>
</evidence>
<dbReference type="GO" id="GO:0008610">
    <property type="term" value="P:lipid biosynthetic process"/>
    <property type="evidence" value="ECO:0007669"/>
    <property type="project" value="InterPro"/>
</dbReference>
<dbReference type="EMBL" id="DS028102">
    <property type="protein sequence ID" value="KMP02167.1"/>
    <property type="molecule type" value="Genomic_DNA"/>
</dbReference>
<dbReference type="GO" id="GO:0016491">
    <property type="term" value="F:oxidoreductase activity"/>
    <property type="evidence" value="ECO:0007669"/>
    <property type="project" value="InterPro"/>
</dbReference>
<dbReference type="PANTHER" id="PTHR11863">
    <property type="entry name" value="STEROL DESATURASE"/>
    <property type="match status" value="1"/>
</dbReference>
<evidence type="ECO:0000256" key="3">
    <source>
        <dbReference type="ARBA" id="ARBA00022989"/>
    </source>
</evidence>
<dbReference type="AlphaFoldDB" id="A0A0J7AXN8"/>
<dbReference type="InterPro" id="IPR006694">
    <property type="entry name" value="Fatty_acid_hydroxylase"/>
</dbReference>
<keyword evidence="3" id="KW-1133">Transmembrane helix</keyword>
<dbReference type="GO" id="GO:0005506">
    <property type="term" value="F:iron ion binding"/>
    <property type="evidence" value="ECO:0007669"/>
    <property type="project" value="InterPro"/>
</dbReference>
<comment type="subcellular location">
    <subcellularLocation>
        <location evidence="1">Membrane</location>
    </subcellularLocation>
</comment>
<evidence type="ECO:0000259" key="5">
    <source>
        <dbReference type="Pfam" id="PF04116"/>
    </source>
</evidence>
<keyword evidence="2" id="KW-0812">Transmembrane</keyword>
<organism evidence="6 7">
    <name type="scientific">Coccidioides immitis RMSCC 2394</name>
    <dbReference type="NCBI Taxonomy" id="404692"/>
    <lineage>
        <taxon>Eukaryota</taxon>
        <taxon>Fungi</taxon>
        <taxon>Dikarya</taxon>
        <taxon>Ascomycota</taxon>
        <taxon>Pezizomycotina</taxon>
        <taxon>Eurotiomycetes</taxon>
        <taxon>Eurotiomycetidae</taxon>
        <taxon>Onygenales</taxon>
        <taxon>Onygenaceae</taxon>
        <taxon>Coccidioides</taxon>
    </lineage>
</organism>